<dbReference type="Proteomes" id="UP000238034">
    <property type="component" value="Unassembled WGS sequence"/>
</dbReference>
<evidence type="ECO:0000313" key="2">
    <source>
        <dbReference type="EMBL" id="PRY52700.1"/>
    </source>
</evidence>
<evidence type="ECO:0000313" key="3">
    <source>
        <dbReference type="Proteomes" id="UP000238034"/>
    </source>
</evidence>
<dbReference type="InterPro" id="IPR043129">
    <property type="entry name" value="ATPase_NBD"/>
</dbReference>
<dbReference type="GO" id="GO:0016462">
    <property type="term" value="F:pyrophosphatase activity"/>
    <property type="evidence" value="ECO:0007669"/>
    <property type="project" value="TreeGrafter"/>
</dbReference>
<proteinExistence type="predicted"/>
<dbReference type="InterPro" id="IPR050273">
    <property type="entry name" value="GppA/Ppx_hydrolase"/>
</dbReference>
<organism evidence="2 3">
    <name type="scientific">Arcticibacter pallidicorallinus</name>
    <dbReference type="NCBI Taxonomy" id="1259464"/>
    <lineage>
        <taxon>Bacteria</taxon>
        <taxon>Pseudomonadati</taxon>
        <taxon>Bacteroidota</taxon>
        <taxon>Sphingobacteriia</taxon>
        <taxon>Sphingobacteriales</taxon>
        <taxon>Sphingobacteriaceae</taxon>
        <taxon>Arcticibacter</taxon>
    </lineage>
</organism>
<protein>
    <submittedName>
        <fullName evidence="2">Exopolyphosphatase/guanosine-5'-triphosphate, 3'-diphosphate pyrophosphatase</fullName>
    </submittedName>
</protein>
<dbReference type="CDD" id="cd24055">
    <property type="entry name" value="ASKHA_NBD_ChPPX-like"/>
    <property type="match status" value="1"/>
</dbReference>
<gene>
    <name evidence="2" type="ORF">B0I27_105167</name>
</gene>
<name>A0A2T0U465_9SPHI</name>
<dbReference type="EMBL" id="PVTH01000005">
    <property type="protein sequence ID" value="PRY52700.1"/>
    <property type="molecule type" value="Genomic_DNA"/>
</dbReference>
<dbReference type="Gene3D" id="3.30.420.40">
    <property type="match status" value="1"/>
</dbReference>
<dbReference type="PANTHER" id="PTHR30005:SF0">
    <property type="entry name" value="RETROGRADE REGULATION PROTEIN 2"/>
    <property type="match status" value="1"/>
</dbReference>
<dbReference type="InterPro" id="IPR003695">
    <property type="entry name" value="Ppx_GppA_N"/>
</dbReference>
<sequence length="313" mass="34584">MALLFPMKKPIAVLDLGTNTFHLLIAELNEDRSINEIFVEKKHVKLGEGGITEARIAEVAFNRGLEAMQDFKRVIDQYDVTEVYGTGTAALRTAANGQNFVDQVKALTGIGIDIIDGDKEASLIYRGVSKAVEIRGNAVIMDIGGGSVEFIFCDEKNVQFKKSYPIGAARLMALFHKSDPINADDISALHTHLEEQLADLKKNLFLYKPETLIGSAGAFETFADLAIRKYGLRDRDSESGYRIERTQLQSVINDILLSTHDQRAADDKISPVRVDMIVTAAVLTSYILSHAGVRNVMLSTYALKEGLLYEKLD</sequence>
<keyword evidence="3" id="KW-1185">Reference proteome</keyword>
<dbReference type="AlphaFoldDB" id="A0A2T0U465"/>
<reference evidence="2 3" key="1">
    <citation type="submission" date="2018-03" db="EMBL/GenBank/DDBJ databases">
        <title>Genomic Encyclopedia of Type Strains, Phase III (KMG-III): the genomes of soil and plant-associated and newly described type strains.</title>
        <authorList>
            <person name="Whitman W."/>
        </authorList>
    </citation>
    <scope>NUCLEOTIDE SEQUENCE [LARGE SCALE GENOMIC DNA]</scope>
    <source>
        <strain evidence="2 3">CGMCC 1.9313</strain>
    </source>
</reference>
<dbReference type="Gene3D" id="3.30.420.150">
    <property type="entry name" value="Exopolyphosphatase. Domain 2"/>
    <property type="match status" value="1"/>
</dbReference>
<comment type="caution">
    <text evidence="2">The sequence shown here is derived from an EMBL/GenBank/DDBJ whole genome shotgun (WGS) entry which is preliminary data.</text>
</comment>
<accession>A0A2T0U465</accession>
<dbReference type="PANTHER" id="PTHR30005">
    <property type="entry name" value="EXOPOLYPHOSPHATASE"/>
    <property type="match status" value="1"/>
</dbReference>
<dbReference type="Pfam" id="PF02541">
    <property type="entry name" value="Ppx-GppA"/>
    <property type="match status" value="1"/>
</dbReference>
<evidence type="ECO:0000259" key="1">
    <source>
        <dbReference type="Pfam" id="PF02541"/>
    </source>
</evidence>
<feature type="domain" description="Ppx/GppA phosphatase N-terminal" evidence="1">
    <location>
        <begin position="31"/>
        <end position="312"/>
    </location>
</feature>
<dbReference type="SUPFAM" id="SSF53067">
    <property type="entry name" value="Actin-like ATPase domain"/>
    <property type="match status" value="2"/>
</dbReference>